<feature type="binding site" evidence="9">
    <location>
        <begin position="27"/>
        <end position="31"/>
    </location>
    <ligand>
        <name>substrate</name>
    </ligand>
</feature>
<evidence type="ECO:0000313" key="12">
    <source>
        <dbReference type="EMBL" id="ROR01788.1"/>
    </source>
</evidence>
<feature type="binding site" evidence="9">
    <location>
        <position position="139"/>
    </location>
    <ligand>
        <name>substrate</name>
    </ligand>
</feature>
<protein>
    <recommendedName>
        <fullName evidence="6 7">D,D-heptose 1,7-bisphosphate phosphatase</fullName>
        <ecNumber evidence="7">3.1.3.-</ecNumber>
    </recommendedName>
</protein>
<evidence type="ECO:0000256" key="7">
    <source>
        <dbReference type="PIRNR" id="PIRNR004682"/>
    </source>
</evidence>
<organism evidence="12 13">
    <name type="scientific">Desulfosoma caldarium</name>
    <dbReference type="NCBI Taxonomy" id="610254"/>
    <lineage>
        <taxon>Bacteria</taxon>
        <taxon>Pseudomonadati</taxon>
        <taxon>Thermodesulfobacteriota</taxon>
        <taxon>Syntrophobacteria</taxon>
        <taxon>Syntrophobacterales</taxon>
        <taxon>Syntrophobacteraceae</taxon>
        <taxon>Desulfosoma</taxon>
    </lineage>
</organism>
<comment type="cofactor">
    <cofactor evidence="11">
        <name>Mg(2+)</name>
        <dbReference type="ChEBI" id="CHEBI:18420"/>
    </cofactor>
</comment>
<keyword evidence="11" id="KW-0460">Magnesium</keyword>
<feature type="binding site" evidence="11">
    <location>
        <position position="101"/>
    </location>
    <ligand>
        <name>Zn(2+)</name>
        <dbReference type="ChEBI" id="CHEBI:29105"/>
    </ligand>
</feature>
<dbReference type="NCBIfam" id="TIGR01662">
    <property type="entry name" value="HAD-SF-IIIA"/>
    <property type="match status" value="1"/>
</dbReference>
<feature type="site" description="Stabilizes the phosphoryl group" evidence="10">
    <location>
        <position position="62"/>
    </location>
</feature>
<feature type="site" description="Stabilizes the phosphoryl group" evidence="10">
    <location>
        <position position="113"/>
    </location>
</feature>
<evidence type="ECO:0000256" key="6">
    <source>
        <dbReference type="ARBA" id="ARBA00031828"/>
    </source>
</evidence>
<keyword evidence="2 7" id="KW-0963">Cytoplasm</keyword>
<evidence type="ECO:0000313" key="13">
    <source>
        <dbReference type="Proteomes" id="UP000276223"/>
    </source>
</evidence>
<feature type="binding site" evidence="11">
    <location>
        <position position="109"/>
    </location>
    <ligand>
        <name>Zn(2+)</name>
        <dbReference type="ChEBI" id="CHEBI:29105"/>
    </ligand>
</feature>
<feature type="binding site" evidence="11">
    <location>
        <position position="111"/>
    </location>
    <ligand>
        <name>Zn(2+)</name>
        <dbReference type="ChEBI" id="CHEBI:29105"/>
    </ligand>
</feature>
<dbReference type="RefSeq" id="WP_170161594.1">
    <property type="nucleotide sequence ID" value="NZ_RJVA01000010.1"/>
</dbReference>
<feature type="site" description="Contributes to substrate recognition" evidence="10">
    <location>
        <position position="112"/>
    </location>
</feature>
<evidence type="ECO:0000256" key="4">
    <source>
        <dbReference type="ARBA" id="ARBA00022801"/>
    </source>
</evidence>
<keyword evidence="13" id="KW-1185">Reference proteome</keyword>
<evidence type="ECO:0000256" key="11">
    <source>
        <dbReference type="PIRSR" id="PIRSR004682-4"/>
    </source>
</evidence>
<dbReference type="InterPro" id="IPR036412">
    <property type="entry name" value="HAD-like_sf"/>
</dbReference>
<feature type="binding site" evidence="9">
    <location>
        <begin position="62"/>
        <end position="65"/>
    </location>
    <ligand>
        <name>substrate</name>
    </ligand>
</feature>
<dbReference type="InterPro" id="IPR004446">
    <property type="entry name" value="Heptose_bisP_phosphatase"/>
</dbReference>
<feature type="binding site" evidence="11">
    <location>
        <position position="139"/>
    </location>
    <ligand>
        <name>Mg(2+)</name>
        <dbReference type="ChEBI" id="CHEBI:18420"/>
    </ligand>
</feature>
<keyword evidence="3 11" id="KW-0479">Metal-binding</keyword>
<proteinExistence type="inferred from homology"/>
<keyword evidence="11" id="KW-0862">Zinc</keyword>
<evidence type="ECO:0000256" key="3">
    <source>
        <dbReference type="ARBA" id="ARBA00022723"/>
    </source>
</evidence>
<evidence type="ECO:0000256" key="9">
    <source>
        <dbReference type="PIRSR" id="PIRSR004682-2"/>
    </source>
</evidence>
<dbReference type="PANTHER" id="PTHR42891">
    <property type="entry name" value="D-GLYCERO-BETA-D-MANNO-HEPTOSE-1,7-BISPHOSPHATE 7-PHOSPHATASE"/>
    <property type="match status" value="1"/>
</dbReference>
<comment type="similarity">
    <text evidence="7">Belongs to the gmhB family.</text>
</comment>
<comment type="caution">
    <text evidence="12">The sequence shown here is derived from an EMBL/GenBank/DDBJ whole genome shotgun (WGS) entry which is preliminary data.</text>
</comment>
<accession>A0A3N1VL94</accession>
<keyword evidence="5 7" id="KW-0119">Carbohydrate metabolism</keyword>
<gene>
    <name evidence="12" type="ORF">EDC27_0975</name>
</gene>
<evidence type="ECO:0000256" key="8">
    <source>
        <dbReference type="PIRSR" id="PIRSR004682-1"/>
    </source>
</evidence>
<feature type="binding site" evidence="11">
    <location>
        <position position="21"/>
    </location>
    <ligand>
        <name>Mg(2+)</name>
        <dbReference type="ChEBI" id="CHEBI:18420"/>
    </ligand>
</feature>
<evidence type="ECO:0000256" key="1">
    <source>
        <dbReference type="ARBA" id="ARBA00004496"/>
    </source>
</evidence>
<sequence>MIIWVSLAEPMSGRFVFLDRDGILNRDRPDYVKNRDEFIFYADALEALRWLRRRSIHVVIISNQSALHRGLMDWQAFFQLHGHMVREVQRAEGWIDAAFYCPHRPDEKCSCRKPAPGMIRAAASLFSIPLAETAFIGDKLSDVAAAENAGCLPVLVQRTSQSVDVPEHVRVYNSLLDAVRTLV</sequence>
<evidence type="ECO:0000256" key="5">
    <source>
        <dbReference type="ARBA" id="ARBA00023277"/>
    </source>
</evidence>
<dbReference type="GO" id="GO:0016791">
    <property type="term" value="F:phosphatase activity"/>
    <property type="evidence" value="ECO:0007669"/>
    <property type="project" value="InterPro"/>
</dbReference>
<dbReference type="EC" id="3.1.3.-" evidence="7"/>
<dbReference type="Proteomes" id="UP000276223">
    <property type="component" value="Unassembled WGS sequence"/>
</dbReference>
<evidence type="ECO:0000256" key="10">
    <source>
        <dbReference type="PIRSR" id="PIRSR004682-3"/>
    </source>
</evidence>
<evidence type="ECO:0000256" key="2">
    <source>
        <dbReference type="ARBA" id="ARBA00022490"/>
    </source>
</evidence>
<dbReference type="EMBL" id="RJVA01000010">
    <property type="protein sequence ID" value="ROR01788.1"/>
    <property type="molecule type" value="Genomic_DNA"/>
</dbReference>
<name>A0A3N1VL94_9BACT</name>
<feature type="binding site" evidence="11">
    <location>
        <position position="19"/>
    </location>
    <ligand>
        <name>Mg(2+)</name>
        <dbReference type="ChEBI" id="CHEBI:18420"/>
    </ligand>
</feature>
<dbReference type="GO" id="GO:0005975">
    <property type="term" value="P:carbohydrate metabolic process"/>
    <property type="evidence" value="ECO:0007669"/>
    <property type="project" value="InterPro"/>
</dbReference>
<feature type="binding site" evidence="11">
    <location>
        <position position="103"/>
    </location>
    <ligand>
        <name>Zn(2+)</name>
        <dbReference type="ChEBI" id="CHEBI:29105"/>
    </ligand>
</feature>
<dbReference type="GO" id="GO:0046872">
    <property type="term" value="F:metal ion binding"/>
    <property type="evidence" value="ECO:0007669"/>
    <property type="project" value="UniProtKB-KW"/>
</dbReference>
<feature type="active site" description="Proton donor" evidence="8">
    <location>
        <position position="21"/>
    </location>
</feature>
<comment type="subcellular location">
    <subcellularLocation>
        <location evidence="1 7">Cytoplasm</location>
    </subcellularLocation>
</comment>
<dbReference type="Gene3D" id="3.40.50.1000">
    <property type="entry name" value="HAD superfamily/HAD-like"/>
    <property type="match status" value="1"/>
</dbReference>
<dbReference type="AlphaFoldDB" id="A0A3N1VL94"/>
<feature type="binding site" evidence="9">
    <location>
        <begin position="112"/>
        <end position="113"/>
    </location>
    <ligand>
        <name>substrate</name>
    </ligand>
</feature>
<dbReference type="SUPFAM" id="SSF56784">
    <property type="entry name" value="HAD-like"/>
    <property type="match status" value="1"/>
</dbReference>
<dbReference type="PANTHER" id="PTHR42891:SF1">
    <property type="entry name" value="D-GLYCERO-BETA-D-MANNO-HEPTOSE-1,7-BISPHOSPHATE 7-PHOSPHATASE"/>
    <property type="match status" value="1"/>
</dbReference>
<dbReference type="InterPro" id="IPR006543">
    <property type="entry name" value="Histidinol-phos"/>
</dbReference>
<dbReference type="GO" id="GO:0005737">
    <property type="term" value="C:cytoplasm"/>
    <property type="evidence" value="ECO:0007669"/>
    <property type="project" value="UniProtKB-SubCell"/>
</dbReference>
<dbReference type="PIRSF" id="PIRSF004682">
    <property type="entry name" value="GmhB"/>
    <property type="match status" value="1"/>
</dbReference>
<dbReference type="InterPro" id="IPR023214">
    <property type="entry name" value="HAD_sf"/>
</dbReference>
<keyword evidence="4 7" id="KW-0378">Hydrolase</keyword>
<dbReference type="InterPro" id="IPR006549">
    <property type="entry name" value="HAD-SF_hydro_IIIA"/>
</dbReference>
<dbReference type="NCBIfam" id="TIGR01656">
    <property type="entry name" value="Histidinol-ppas"/>
    <property type="match status" value="1"/>
</dbReference>
<dbReference type="CDD" id="cd07503">
    <property type="entry name" value="HAD_HisB-N"/>
    <property type="match status" value="1"/>
</dbReference>
<comment type="cofactor">
    <cofactor evidence="11">
        <name>Zn(2+)</name>
        <dbReference type="ChEBI" id="CHEBI:29105"/>
    </cofactor>
</comment>
<feature type="binding site" evidence="11">
    <location>
        <position position="138"/>
    </location>
    <ligand>
        <name>Mg(2+)</name>
        <dbReference type="ChEBI" id="CHEBI:18420"/>
    </ligand>
</feature>
<feature type="binding site" evidence="9">
    <location>
        <begin position="19"/>
        <end position="21"/>
    </location>
    <ligand>
        <name>substrate</name>
    </ligand>
</feature>
<feature type="active site" description="Nucleophile" evidence="8">
    <location>
        <position position="19"/>
    </location>
</feature>
<dbReference type="Pfam" id="PF13242">
    <property type="entry name" value="Hydrolase_like"/>
    <property type="match status" value="1"/>
</dbReference>
<reference evidence="12 13" key="1">
    <citation type="submission" date="2018-11" db="EMBL/GenBank/DDBJ databases">
        <title>Genomic Encyclopedia of Type Strains, Phase IV (KMG-IV): sequencing the most valuable type-strain genomes for metagenomic binning, comparative biology and taxonomic classification.</title>
        <authorList>
            <person name="Goeker M."/>
        </authorList>
    </citation>
    <scope>NUCLEOTIDE SEQUENCE [LARGE SCALE GENOMIC DNA]</scope>
    <source>
        <strain evidence="12 13">DSM 22027</strain>
    </source>
</reference>